<dbReference type="Gene3D" id="3.30.420.360">
    <property type="match status" value="1"/>
</dbReference>
<dbReference type="GO" id="GO:0016743">
    <property type="term" value="F:carboxyl- or carbamoyltransferase activity"/>
    <property type="evidence" value="ECO:0007669"/>
    <property type="project" value="TreeGrafter"/>
</dbReference>
<dbReference type="Pfam" id="PF22521">
    <property type="entry name" value="HypF_C_2"/>
    <property type="match status" value="1"/>
</dbReference>
<dbReference type="InterPro" id="IPR006070">
    <property type="entry name" value="Sua5-like_dom"/>
</dbReference>
<dbReference type="InterPro" id="IPR051060">
    <property type="entry name" value="Carbamoyltrans_HypF-like"/>
</dbReference>
<dbReference type="GO" id="GO:0003725">
    <property type="term" value="F:double-stranded RNA binding"/>
    <property type="evidence" value="ECO:0007669"/>
    <property type="project" value="InterPro"/>
</dbReference>
<dbReference type="SUPFAM" id="SSF55821">
    <property type="entry name" value="YrdC/RibB"/>
    <property type="match status" value="1"/>
</dbReference>
<gene>
    <name evidence="3" type="ORF">MNBD_DELTA03-476</name>
</gene>
<dbReference type="GO" id="GO:0008270">
    <property type="term" value="F:zinc ion binding"/>
    <property type="evidence" value="ECO:0007669"/>
    <property type="project" value="TreeGrafter"/>
</dbReference>
<dbReference type="Pfam" id="PF17788">
    <property type="entry name" value="HypF_C"/>
    <property type="match status" value="1"/>
</dbReference>
<dbReference type="PROSITE" id="PS51163">
    <property type="entry name" value="YRDC"/>
    <property type="match status" value="1"/>
</dbReference>
<feature type="domain" description="YrdC-like" evidence="2">
    <location>
        <begin position="1"/>
        <end position="128"/>
    </location>
</feature>
<dbReference type="InterPro" id="IPR017945">
    <property type="entry name" value="DHBP_synth_RibB-like_a/b_dom"/>
</dbReference>
<dbReference type="PANTHER" id="PTHR42959">
    <property type="entry name" value="CARBAMOYLTRANSFERASE"/>
    <property type="match status" value="1"/>
</dbReference>
<feature type="non-terminal residue" evidence="3">
    <location>
        <position position="1"/>
    </location>
</feature>
<dbReference type="Gene3D" id="3.30.420.40">
    <property type="match status" value="1"/>
</dbReference>
<comment type="similarity">
    <text evidence="1">Belongs to the carbamoyltransferase HypF family.</text>
</comment>
<dbReference type="Gene3D" id="3.30.110.120">
    <property type="match status" value="2"/>
</dbReference>
<evidence type="ECO:0000256" key="1">
    <source>
        <dbReference type="ARBA" id="ARBA00008097"/>
    </source>
</evidence>
<dbReference type="PANTHER" id="PTHR42959:SF1">
    <property type="entry name" value="CARBAMOYLTRANSFERASE HYPF"/>
    <property type="match status" value="1"/>
</dbReference>
<name>A0A3B0WG31_9ZZZZ</name>
<dbReference type="InterPro" id="IPR041440">
    <property type="entry name" value="HypF_C"/>
</dbReference>
<protein>
    <submittedName>
        <fullName evidence="3">[NiFe] hydrogenase metallocenter assembly protein HypF</fullName>
    </submittedName>
</protein>
<organism evidence="3">
    <name type="scientific">hydrothermal vent metagenome</name>
    <dbReference type="NCBI Taxonomy" id="652676"/>
    <lineage>
        <taxon>unclassified sequences</taxon>
        <taxon>metagenomes</taxon>
        <taxon>ecological metagenomes</taxon>
    </lineage>
</organism>
<dbReference type="InterPro" id="IPR055128">
    <property type="entry name" value="HypF_C_2"/>
</dbReference>
<dbReference type="GO" id="GO:0051604">
    <property type="term" value="P:protein maturation"/>
    <property type="evidence" value="ECO:0007669"/>
    <property type="project" value="TreeGrafter"/>
</dbReference>
<evidence type="ECO:0000313" key="3">
    <source>
        <dbReference type="EMBL" id="VAW42564.1"/>
    </source>
</evidence>
<proteinExistence type="inferred from homology"/>
<evidence type="ECO:0000259" key="2">
    <source>
        <dbReference type="PROSITE" id="PS51163"/>
    </source>
</evidence>
<dbReference type="EMBL" id="UOEX01000454">
    <property type="protein sequence ID" value="VAW42564.1"/>
    <property type="molecule type" value="Genomic_DNA"/>
</dbReference>
<dbReference type="AlphaFoldDB" id="A0A3B0WG31"/>
<reference evidence="3" key="1">
    <citation type="submission" date="2018-06" db="EMBL/GenBank/DDBJ databases">
        <authorList>
            <person name="Zhirakovskaya E."/>
        </authorList>
    </citation>
    <scope>NUCLEOTIDE SEQUENCE</scope>
</reference>
<sequence>VRRLCYLSPPEAKALRGPERPIVLLRRHGPDELAASLTPNLNELGVMLPYTPLHYLLFATSSCPAVLVMTSGNPSAEPICTANDEAVSRLEGIADFFILHNREITARADDSVLRLLSEERIILRRSRGYVPSPLALRVDLPPLIACGAELKNTFCLAQGQQAVLSQHIGDLVHPGYLDFFRQSVQHLRQLTGIKPLLAVCDEHPDYQSSRYARELQLPLFTVQHHHAHAAAVMAEHGLKSGLAIILDGAGLGADKAVWGGEILLTDHLVYQRQGHLQYLPLPGGDAASRQGWRLAVALCALNGQALPSHLLEIEESKRQMILAMVKAGVNCPPTSSAGRLFDAAAAILGPCLHSDYEGQAAMELEALAWRAMRGKSPAEALAQAPILPPAVYERNNHVMIIKTVPMLMDMLNLSRQHEVGALALDFHLWLCRALSALAGQLNPRGDIPMILGGGCLQNNLLRQGLTLLLKEQNFKVYSGDQVPVNDGGLALGQALIGGSRYVSRRTHAGC</sequence>
<dbReference type="Pfam" id="PF01300">
    <property type="entry name" value="Sua5_yciO_yrdC"/>
    <property type="match status" value="1"/>
</dbReference>
<accession>A0A3B0WG31</accession>